<dbReference type="Pfam" id="PF25919">
    <property type="entry name" value="BSH_CusB"/>
    <property type="match status" value="1"/>
</dbReference>
<dbReference type="GO" id="GO:0030288">
    <property type="term" value="C:outer membrane-bounded periplasmic space"/>
    <property type="evidence" value="ECO:0007669"/>
    <property type="project" value="TreeGrafter"/>
</dbReference>
<evidence type="ECO:0000259" key="6">
    <source>
        <dbReference type="Pfam" id="PF25869"/>
    </source>
</evidence>
<evidence type="ECO:0000256" key="3">
    <source>
        <dbReference type="SAM" id="MobiDB-lite"/>
    </source>
</evidence>
<dbReference type="GO" id="GO:0022857">
    <property type="term" value="F:transmembrane transporter activity"/>
    <property type="evidence" value="ECO:0007669"/>
    <property type="project" value="InterPro"/>
</dbReference>
<evidence type="ECO:0000313" key="11">
    <source>
        <dbReference type="Proteomes" id="UP000234845"/>
    </source>
</evidence>
<dbReference type="Pfam" id="PF19335">
    <property type="entry name" value="HMBD"/>
    <property type="match status" value="1"/>
</dbReference>
<proteinExistence type="inferred from homology"/>
<evidence type="ECO:0000256" key="1">
    <source>
        <dbReference type="ARBA" id="ARBA00009477"/>
    </source>
</evidence>
<dbReference type="InterPro" id="IPR058790">
    <property type="entry name" value="BSH_CusB"/>
</dbReference>
<dbReference type="NCBIfam" id="TIGR01730">
    <property type="entry name" value="RND_mfp"/>
    <property type="match status" value="1"/>
</dbReference>
<dbReference type="GO" id="GO:0016020">
    <property type="term" value="C:membrane"/>
    <property type="evidence" value="ECO:0007669"/>
    <property type="project" value="InterPro"/>
</dbReference>
<dbReference type="PANTHER" id="PTHR30097:SF15">
    <property type="entry name" value="CATION EFFLUX SYSTEM PROTEIN CUSB"/>
    <property type="match status" value="1"/>
</dbReference>
<dbReference type="FunFam" id="2.40.30.170:FF:000010">
    <property type="entry name" value="Efflux RND transporter periplasmic adaptor subunit"/>
    <property type="match status" value="1"/>
</dbReference>
<dbReference type="GO" id="GO:0015679">
    <property type="term" value="P:plasma membrane copper ion transport"/>
    <property type="evidence" value="ECO:0007669"/>
    <property type="project" value="TreeGrafter"/>
</dbReference>
<feature type="compositionally biased region" description="Basic and acidic residues" evidence="3">
    <location>
        <begin position="419"/>
        <end position="440"/>
    </location>
</feature>
<feature type="compositionally biased region" description="Basic and acidic residues" evidence="3">
    <location>
        <begin position="389"/>
        <end position="398"/>
    </location>
</feature>
<evidence type="ECO:0000256" key="4">
    <source>
        <dbReference type="SAM" id="Phobius"/>
    </source>
</evidence>
<dbReference type="SUPFAM" id="SSF111369">
    <property type="entry name" value="HlyD-like secretion proteins"/>
    <property type="match status" value="1"/>
</dbReference>
<keyword evidence="2" id="KW-0813">Transport</keyword>
<dbReference type="RefSeq" id="WP_101522901.1">
    <property type="nucleotide sequence ID" value="NZ_PKLZ01000019.1"/>
</dbReference>
<evidence type="ECO:0000259" key="5">
    <source>
        <dbReference type="Pfam" id="PF19335"/>
    </source>
</evidence>
<dbReference type="InterPro" id="IPR051909">
    <property type="entry name" value="MFP_Cation_Efflux"/>
</dbReference>
<dbReference type="Proteomes" id="UP000234845">
    <property type="component" value="Unassembled WGS sequence"/>
</dbReference>
<evidence type="ECO:0000259" key="9">
    <source>
        <dbReference type="Pfam" id="PF25975"/>
    </source>
</evidence>
<comment type="similarity">
    <text evidence="1">Belongs to the membrane fusion protein (MFP) (TC 8.A.1) family.</text>
</comment>
<feature type="region of interest" description="Disordered" evidence="3">
    <location>
        <begin position="389"/>
        <end position="440"/>
    </location>
</feature>
<accession>A0A2N5XXY9</accession>
<dbReference type="Gene3D" id="6.10.140.730">
    <property type="match status" value="1"/>
</dbReference>
<dbReference type="InterPro" id="IPR006143">
    <property type="entry name" value="RND_pump_MFP"/>
</dbReference>
<dbReference type="Pfam" id="PF25869">
    <property type="entry name" value="3HB_CusB"/>
    <property type="match status" value="1"/>
</dbReference>
<dbReference type="Gene3D" id="2.40.420.20">
    <property type="match status" value="1"/>
</dbReference>
<keyword evidence="4" id="KW-0472">Membrane</keyword>
<feature type="compositionally biased region" description="Low complexity" evidence="3">
    <location>
        <begin position="404"/>
        <end position="418"/>
    </location>
</feature>
<dbReference type="InterPro" id="IPR045800">
    <property type="entry name" value="HMBD"/>
</dbReference>
<sequence length="440" mass="48802">MNTFTRIVLSAAAGVVLGGVAMWLLSSRETGVETAAEAEREPLYWVAPMDANYRRDQPGKSPMGMDLVPVYEAGTDQDEAGTVRISPTVVNNLGVRTGTVETGRLPGDVSTVGYVQYDEDHLIHLHPRVEGWIEKLHVKAAGDPVRQGDPLYALYSPTLVNAQEELLLGLNRDNPALIRAAEERLLALQVPQEDIDRLRKTREISQTITVTAPKSGVLNQLEVREGMFIRPGMNLMTIAQLEHLWVIGDVFEQQVNLVSEGNPVRIVLDYLPGREWSGQVDYIYPSLNPKTRTAQVRVRVDNPDTLLKQGMFAQLVIATEPGAETLLIPREALIRTGRQARVVLALGDGRFKSVAVEFGRVGQRRVEILSGLNAGDRIVTSAQFLIDSESSKTSDFKRMTGPNQQQEGQGEQGRQQMGRQDHEHQQPDQEAHNHGEHNHD</sequence>
<dbReference type="InterPro" id="IPR058649">
    <property type="entry name" value="CzcB_C"/>
</dbReference>
<comment type="caution">
    <text evidence="10">The sequence shown here is derived from an EMBL/GenBank/DDBJ whole genome shotgun (WGS) entry which is preliminary data.</text>
</comment>
<feature type="domain" description="CzcB-like C-terminal circularly permuted SH3-like" evidence="9">
    <location>
        <begin position="328"/>
        <end position="386"/>
    </location>
</feature>
<feature type="domain" description="Heavy metal binding" evidence="5">
    <location>
        <begin position="44"/>
        <end position="70"/>
    </location>
</feature>
<evidence type="ECO:0000313" key="10">
    <source>
        <dbReference type="EMBL" id="PLW80972.1"/>
    </source>
</evidence>
<organism evidence="10 11">
    <name type="scientific">Kineobactrum sediminis</name>
    <dbReference type="NCBI Taxonomy" id="1905677"/>
    <lineage>
        <taxon>Bacteria</taxon>
        <taxon>Pseudomonadati</taxon>
        <taxon>Pseudomonadota</taxon>
        <taxon>Gammaproteobacteria</taxon>
        <taxon>Cellvibrionales</taxon>
        <taxon>Halieaceae</taxon>
        <taxon>Kineobactrum</taxon>
    </lineage>
</organism>
<dbReference type="Pfam" id="PF25954">
    <property type="entry name" value="Beta-barrel_RND_2"/>
    <property type="match status" value="1"/>
</dbReference>
<gene>
    <name evidence="10" type="ORF">CWI75_17905</name>
</gene>
<keyword evidence="4" id="KW-0812">Transmembrane</keyword>
<protein>
    <submittedName>
        <fullName evidence="10">Efflux transporter periplasmic adaptor subunit</fullName>
    </submittedName>
</protein>
<feature type="transmembrane region" description="Helical" evidence="4">
    <location>
        <begin position="7"/>
        <end position="25"/>
    </location>
</feature>
<feature type="domain" description="CusB-like barrel-sandwich hybrid" evidence="7">
    <location>
        <begin position="124"/>
        <end position="239"/>
    </location>
</feature>
<reference evidence="11" key="1">
    <citation type="submission" date="2017-11" db="EMBL/GenBank/DDBJ databases">
        <title>The draft genome sequence of Chromatocurvus sp. F02.</title>
        <authorList>
            <person name="Du Z.-J."/>
            <person name="Chang Y.-Q."/>
        </authorList>
    </citation>
    <scope>NUCLEOTIDE SEQUENCE [LARGE SCALE GENOMIC DNA]</scope>
    <source>
        <strain evidence="11">F02</strain>
    </source>
</reference>
<dbReference type="OrthoDB" id="9806939at2"/>
<dbReference type="GO" id="GO:0060003">
    <property type="term" value="P:copper ion export"/>
    <property type="evidence" value="ECO:0007669"/>
    <property type="project" value="TreeGrafter"/>
</dbReference>
<dbReference type="Pfam" id="PF25975">
    <property type="entry name" value="CzcB_C"/>
    <property type="match status" value="1"/>
</dbReference>
<dbReference type="PANTHER" id="PTHR30097">
    <property type="entry name" value="CATION EFFLUX SYSTEM PROTEIN CUSB"/>
    <property type="match status" value="1"/>
</dbReference>
<evidence type="ECO:0000259" key="7">
    <source>
        <dbReference type="Pfam" id="PF25919"/>
    </source>
</evidence>
<dbReference type="Gene3D" id="2.40.30.170">
    <property type="match status" value="1"/>
</dbReference>
<feature type="domain" description="CusB-like beta-barrel" evidence="8">
    <location>
        <begin position="244"/>
        <end position="319"/>
    </location>
</feature>
<dbReference type="Gene3D" id="2.40.50.100">
    <property type="match status" value="1"/>
</dbReference>
<keyword evidence="4" id="KW-1133">Transmembrane helix</keyword>
<keyword evidence="11" id="KW-1185">Reference proteome</keyword>
<dbReference type="AlphaFoldDB" id="A0A2N5XXY9"/>
<dbReference type="InterPro" id="IPR058791">
    <property type="entry name" value="3HB_CusB"/>
</dbReference>
<evidence type="ECO:0000259" key="8">
    <source>
        <dbReference type="Pfam" id="PF25954"/>
    </source>
</evidence>
<feature type="domain" description="CusB-like three alpha-helical bundle" evidence="6">
    <location>
        <begin position="159"/>
        <end position="205"/>
    </location>
</feature>
<dbReference type="InterPro" id="IPR058792">
    <property type="entry name" value="Beta-barrel_RND_2"/>
</dbReference>
<name>A0A2N5XXY9_9GAMM</name>
<dbReference type="EMBL" id="PKLZ01000019">
    <property type="protein sequence ID" value="PLW80972.1"/>
    <property type="molecule type" value="Genomic_DNA"/>
</dbReference>
<evidence type="ECO:0000256" key="2">
    <source>
        <dbReference type="ARBA" id="ARBA00022448"/>
    </source>
</evidence>
<dbReference type="GO" id="GO:0046914">
    <property type="term" value="F:transition metal ion binding"/>
    <property type="evidence" value="ECO:0007669"/>
    <property type="project" value="TreeGrafter"/>
</dbReference>